<dbReference type="Proteomes" id="UP001054837">
    <property type="component" value="Unassembled WGS sequence"/>
</dbReference>
<dbReference type="EMBL" id="BPLQ01010477">
    <property type="protein sequence ID" value="GIY50936.1"/>
    <property type="molecule type" value="Genomic_DNA"/>
</dbReference>
<evidence type="ECO:0000313" key="2">
    <source>
        <dbReference type="Proteomes" id="UP001054837"/>
    </source>
</evidence>
<sequence length="91" mass="10100">MGAALGSFLADEWLEGRCLISEGPPIPSPPLCLSHGPIKSVEQLSDGLITSALDFNMDFYVADQSIHRKRELFREHLSPHAPMLKEIDARK</sequence>
<dbReference type="AlphaFoldDB" id="A0AAV4TYZ3"/>
<protein>
    <submittedName>
        <fullName evidence="1">Uncharacterized protein</fullName>
    </submittedName>
</protein>
<proteinExistence type="predicted"/>
<reference evidence="1 2" key="1">
    <citation type="submission" date="2021-06" db="EMBL/GenBank/DDBJ databases">
        <title>Caerostris darwini draft genome.</title>
        <authorList>
            <person name="Kono N."/>
            <person name="Arakawa K."/>
        </authorList>
    </citation>
    <scope>NUCLEOTIDE SEQUENCE [LARGE SCALE GENOMIC DNA]</scope>
</reference>
<accession>A0AAV4TYZ3</accession>
<comment type="caution">
    <text evidence="1">The sequence shown here is derived from an EMBL/GenBank/DDBJ whole genome shotgun (WGS) entry which is preliminary data.</text>
</comment>
<evidence type="ECO:0000313" key="1">
    <source>
        <dbReference type="EMBL" id="GIY50936.1"/>
    </source>
</evidence>
<gene>
    <name evidence="1" type="ORF">CDAR_211981</name>
</gene>
<organism evidence="1 2">
    <name type="scientific">Caerostris darwini</name>
    <dbReference type="NCBI Taxonomy" id="1538125"/>
    <lineage>
        <taxon>Eukaryota</taxon>
        <taxon>Metazoa</taxon>
        <taxon>Ecdysozoa</taxon>
        <taxon>Arthropoda</taxon>
        <taxon>Chelicerata</taxon>
        <taxon>Arachnida</taxon>
        <taxon>Araneae</taxon>
        <taxon>Araneomorphae</taxon>
        <taxon>Entelegynae</taxon>
        <taxon>Araneoidea</taxon>
        <taxon>Araneidae</taxon>
        <taxon>Caerostris</taxon>
    </lineage>
</organism>
<keyword evidence="2" id="KW-1185">Reference proteome</keyword>
<name>A0AAV4TYZ3_9ARAC</name>